<gene>
    <name evidence="10" type="ORF">ATO3_14015</name>
</gene>
<evidence type="ECO:0000256" key="6">
    <source>
        <dbReference type="ARBA" id="ARBA00022989"/>
    </source>
</evidence>
<evidence type="ECO:0000313" key="10">
    <source>
        <dbReference type="EMBL" id="OWU73020.1"/>
    </source>
</evidence>
<evidence type="ECO:0000259" key="9">
    <source>
        <dbReference type="Pfam" id="PF02397"/>
    </source>
</evidence>
<evidence type="ECO:0000256" key="1">
    <source>
        <dbReference type="ARBA" id="ARBA00004236"/>
    </source>
</evidence>
<keyword evidence="3" id="KW-1003">Cell membrane</keyword>
<keyword evidence="8" id="KW-0270">Exopolysaccharide synthesis</keyword>
<dbReference type="PANTHER" id="PTHR30576:SF4">
    <property type="entry name" value="UNDECAPRENYL-PHOSPHATE GALACTOSE PHOSPHOTRANSFERASE"/>
    <property type="match status" value="1"/>
</dbReference>
<dbReference type="Pfam" id="PF02397">
    <property type="entry name" value="Bac_transf"/>
    <property type="match status" value="1"/>
</dbReference>
<comment type="similarity">
    <text evidence="2">Belongs to the bacterial sugar transferase family.</text>
</comment>
<keyword evidence="5" id="KW-0812">Transmembrane</keyword>
<evidence type="ECO:0000256" key="5">
    <source>
        <dbReference type="ARBA" id="ARBA00022692"/>
    </source>
</evidence>
<accession>A0A225NL38</accession>
<dbReference type="GO" id="GO:0000271">
    <property type="term" value="P:polysaccharide biosynthetic process"/>
    <property type="evidence" value="ECO:0007669"/>
    <property type="project" value="UniProtKB-KW"/>
</dbReference>
<organism evidence="10 11">
    <name type="scientific">Marinibacterium profundimaris</name>
    <dbReference type="NCBI Taxonomy" id="1679460"/>
    <lineage>
        <taxon>Bacteria</taxon>
        <taxon>Pseudomonadati</taxon>
        <taxon>Pseudomonadota</taxon>
        <taxon>Alphaproteobacteria</taxon>
        <taxon>Rhodobacterales</taxon>
        <taxon>Paracoccaceae</taxon>
        <taxon>Marinibacterium</taxon>
    </lineage>
</organism>
<dbReference type="GO" id="GO:0016780">
    <property type="term" value="F:phosphotransferase activity, for other substituted phosphate groups"/>
    <property type="evidence" value="ECO:0007669"/>
    <property type="project" value="TreeGrafter"/>
</dbReference>
<evidence type="ECO:0000256" key="2">
    <source>
        <dbReference type="ARBA" id="ARBA00006464"/>
    </source>
</evidence>
<comment type="subcellular location">
    <subcellularLocation>
        <location evidence="1">Cell membrane</location>
    </subcellularLocation>
</comment>
<proteinExistence type="inferred from homology"/>
<feature type="domain" description="Bacterial sugar transferase" evidence="9">
    <location>
        <begin position="2"/>
        <end position="182"/>
    </location>
</feature>
<evidence type="ECO:0000256" key="4">
    <source>
        <dbReference type="ARBA" id="ARBA00022679"/>
    </source>
</evidence>
<dbReference type="EMBL" id="AQQR01000005">
    <property type="protein sequence ID" value="OWU73020.1"/>
    <property type="molecule type" value="Genomic_DNA"/>
</dbReference>
<keyword evidence="7" id="KW-0472">Membrane</keyword>
<protein>
    <recommendedName>
        <fullName evidence="9">Bacterial sugar transferase domain-containing protein</fullName>
    </recommendedName>
</protein>
<evidence type="ECO:0000256" key="7">
    <source>
        <dbReference type="ARBA" id="ARBA00023136"/>
    </source>
</evidence>
<keyword evidence="11" id="KW-1185">Reference proteome</keyword>
<dbReference type="GO" id="GO:0005886">
    <property type="term" value="C:plasma membrane"/>
    <property type="evidence" value="ECO:0007669"/>
    <property type="project" value="UniProtKB-SubCell"/>
</dbReference>
<dbReference type="PANTHER" id="PTHR30576">
    <property type="entry name" value="COLANIC BIOSYNTHESIS UDP-GLUCOSE LIPID CARRIER TRANSFERASE"/>
    <property type="match status" value="1"/>
</dbReference>
<comment type="caution">
    <text evidence="10">The sequence shown here is derived from an EMBL/GenBank/DDBJ whole genome shotgun (WGS) entry which is preliminary data.</text>
</comment>
<reference evidence="10 11" key="1">
    <citation type="submission" date="2013-04" db="EMBL/GenBank/DDBJ databases">
        <title>Oceanicola sp. 22II1-22F33 Genome Sequencing.</title>
        <authorList>
            <person name="Lai Q."/>
            <person name="Li G."/>
            <person name="Shao Z."/>
        </authorList>
    </citation>
    <scope>NUCLEOTIDE SEQUENCE [LARGE SCALE GENOMIC DNA]</scope>
    <source>
        <strain evidence="10 11">22II1-22F33</strain>
    </source>
</reference>
<dbReference type="AlphaFoldDB" id="A0A225NL38"/>
<keyword evidence="4" id="KW-0808">Transferase</keyword>
<sequence length="191" mass="21832">MMIIVFAPLMLFIAAAISLTSQGGVFFRHQRIGRDGVPFMCLKFRSMRPDAEQVLNSMLETNPAMREEWERDQKLSDDPRIIPFVGHLMRKSSLDELPQLFNVLAGEMSMVGPRPVTREELERYGPYKIHYLSLRPGLTGAWQIGGRSDSSYDERIRMDTWYCQNASLATDATILFRTAKYFMSGRLSGGR</sequence>
<name>A0A225NL38_9RHOB</name>
<evidence type="ECO:0000256" key="3">
    <source>
        <dbReference type="ARBA" id="ARBA00022475"/>
    </source>
</evidence>
<evidence type="ECO:0000256" key="8">
    <source>
        <dbReference type="ARBA" id="ARBA00023169"/>
    </source>
</evidence>
<dbReference type="InterPro" id="IPR003362">
    <property type="entry name" value="Bact_transf"/>
</dbReference>
<evidence type="ECO:0000313" key="11">
    <source>
        <dbReference type="Proteomes" id="UP000215377"/>
    </source>
</evidence>
<dbReference type="Proteomes" id="UP000215377">
    <property type="component" value="Unassembled WGS sequence"/>
</dbReference>
<keyword evidence="6" id="KW-1133">Transmembrane helix</keyword>